<evidence type="ECO:0000256" key="1">
    <source>
        <dbReference type="ARBA" id="ARBA00004141"/>
    </source>
</evidence>
<dbReference type="AlphaFoldDB" id="A0A6C1DZU1"/>
<dbReference type="PIRSF" id="PIRSF006060">
    <property type="entry name" value="AA_transporter"/>
    <property type="match status" value="1"/>
</dbReference>
<reference evidence="7 8" key="1">
    <citation type="journal article" date="2019" name="BMC Genomics">
        <title>Chromosome level assembly and comparative genome analysis confirm lager-brewing yeasts originated from a single hybridization.</title>
        <authorList>
            <person name="Salazar A.N."/>
            <person name="Gorter de Vries A.R."/>
            <person name="van den Broek M."/>
            <person name="Brouwers N."/>
            <person name="de la Torre Cortes P."/>
            <person name="Kuijpers N.G.A."/>
            <person name="Daran J.G."/>
            <person name="Abeel T."/>
        </authorList>
    </citation>
    <scope>NUCLEOTIDE SEQUENCE [LARGE SCALE GENOMIC DNA]</scope>
    <source>
        <strain evidence="7 8">CBS 1483</strain>
    </source>
</reference>
<feature type="transmembrane region" description="Helical" evidence="6">
    <location>
        <begin position="47"/>
        <end position="72"/>
    </location>
</feature>
<protein>
    <submittedName>
        <fullName evidence="7">7-keto 8-aminopelargonic acid transporter</fullName>
    </submittedName>
</protein>
<sequence>MNRVGAVFLFVYERNFFLSIVPDRHRTEIRMSSSERSEVKFDKHFNWWSLLGIAFSLSCSWVGISASMAVGIASGGPLLIIYGLIIAAFFSLMCGISLGDFAAILPNSSGGSFWVLKMLEQESVTLKTPEYEDPSDDDEEVFLENYCQTFNVEVSSKFQKVSSMVVGLLNYFGAIFTTASICSSLSMSCIGIHKLLHPDYELKHWHVFVGYECINAVLTLFNIYSTPLPYISQFGLYTSLLSFAMTFIICIVLRSDNTVDPWPKASNIFGSFDNQTGWNSSGMAFVVGLVNPIWAFVGIDSATHMIDEVGYSKSRFLVPKVIITTIIVGFVTSFIYCVGLFFCITDQTAVVESILPIVEIFYQATGNRNLSVFLQCMCITTGFVSGIASGTWQSRILQSFGKSYAPFYKEGSLGNKSLKKLAVLTPGFKSPLYAHFLSQICVTIIGCIFMGSSTAFNAIITACITLLLMSYAVPSFIFLFVIRKEKFIHRIESDVNCVSRPNRRRMSMIPHIICILWTLFCLVFLSFPYTLPVTAGNMNYTSVVYAVVFCIISIVVCPTCI</sequence>
<keyword evidence="3 6" id="KW-0812">Transmembrane</keyword>
<dbReference type="PANTHER" id="PTHR45649">
    <property type="entry name" value="AMINO-ACID PERMEASE BAT1"/>
    <property type="match status" value="1"/>
</dbReference>
<keyword evidence="4 6" id="KW-1133">Transmembrane helix</keyword>
<keyword evidence="2" id="KW-0813">Transport</keyword>
<dbReference type="Gene3D" id="1.20.1740.10">
    <property type="entry name" value="Amino acid/polyamine transporter I"/>
    <property type="match status" value="1"/>
</dbReference>
<feature type="transmembrane region" description="Helical" evidence="6">
    <location>
        <begin position="372"/>
        <end position="392"/>
    </location>
</feature>
<feature type="transmembrane region" description="Helical" evidence="6">
    <location>
        <begin position="230"/>
        <end position="253"/>
    </location>
</feature>
<feature type="transmembrane region" description="Helical" evidence="6">
    <location>
        <begin position="509"/>
        <end position="531"/>
    </location>
</feature>
<evidence type="ECO:0000256" key="5">
    <source>
        <dbReference type="ARBA" id="ARBA00023136"/>
    </source>
</evidence>
<dbReference type="GO" id="GO:0016020">
    <property type="term" value="C:membrane"/>
    <property type="evidence" value="ECO:0007669"/>
    <property type="project" value="UniProtKB-SubCell"/>
</dbReference>
<accession>A0A6C1DZU1</accession>
<evidence type="ECO:0000256" key="3">
    <source>
        <dbReference type="ARBA" id="ARBA00022692"/>
    </source>
</evidence>
<evidence type="ECO:0000313" key="7">
    <source>
        <dbReference type="EMBL" id="QID82180.1"/>
    </source>
</evidence>
<dbReference type="Proteomes" id="UP000501346">
    <property type="component" value="Chromosome ScXIV"/>
</dbReference>
<evidence type="ECO:0000256" key="4">
    <source>
        <dbReference type="ARBA" id="ARBA00022989"/>
    </source>
</evidence>
<feature type="transmembrane region" description="Helical" evidence="6">
    <location>
        <begin position="458"/>
        <end position="482"/>
    </location>
</feature>
<dbReference type="InterPro" id="IPR002293">
    <property type="entry name" value="AA/rel_permease1"/>
</dbReference>
<gene>
    <name evidence="7" type="primary">BIO5_1</name>
    <name evidence="7" type="ORF">GRS66_004590</name>
</gene>
<feature type="transmembrane region" description="Helical" evidence="6">
    <location>
        <begin position="79"/>
        <end position="105"/>
    </location>
</feature>
<evidence type="ECO:0000313" key="8">
    <source>
        <dbReference type="Proteomes" id="UP000501346"/>
    </source>
</evidence>
<keyword evidence="5 6" id="KW-0472">Membrane</keyword>
<dbReference type="GO" id="GO:0022857">
    <property type="term" value="F:transmembrane transporter activity"/>
    <property type="evidence" value="ECO:0007669"/>
    <property type="project" value="InterPro"/>
</dbReference>
<name>A0A6C1DZU1_SACPS</name>
<dbReference type="EMBL" id="CP048995">
    <property type="protein sequence ID" value="QID82180.1"/>
    <property type="molecule type" value="Genomic_DNA"/>
</dbReference>
<organism evidence="7 8">
    <name type="scientific">Saccharomyces pastorianus</name>
    <name type="common">Lager yeast</name>
    <name type="synonym">Saccharomyces cerevisiae x Saccharomyces eubayanus</name>
    <dbReference type="NCBI Taxonomy" id="27292"/>
    <lineage>
        <taxon>Eukaryota</taxon>
        <taxon>Fungi</taxon>
        <taxon>Dikarya</taxon>
        <taxon>Ascomycota</taxon>
        <taxon>Saccharomycotina</taxon>
        <taxon>Saccharomycetes</taxon>
        <taxon>Saccharomycetales</taxon>
        <taxon>Saccharomycetaceae</taxon>
        <taxon>Saccharomyces</taxon>
    </lineage>
</organism>
<dbReference type="OrthoDB" id="2417308at2759"/>
<dbReference type="PANTHER" id="PTHR45649:SF16">
    <property type="entry name" value="7-KETO 8-AMINOPELARGONIC ACID TRANSPORTER"/>
    <property type="match status" value="1"/>
</dbReference>
<proteinExistence type="predicted"/>
<evidence type="ECO:0000256" key="6">
    <source>
        <dbReference type="SAM" id="Phobius"/>
    </source>
</evidence>
<dbReference type="Pfam" id="PF13520">
    <property type="entry name" value="AA_permease_2"/>
    <property type="match status" value="1"/>
</dbReference>
<evidence type="ECO:0000256" key="2">
    <source>
        <dbReference type="ARBA" id="ARBA00022448"/>
    </source>
</evidence>
<comment type="subcellular location">
    <subcellularLocation>
        <location evidence="1">Membrane</location>
        <topology evidence="1">Multi-pass membrane protein</topology>
    </subcellularLocation>
</comment>
<feature type="transmembrane region" description="Helical" evidence="6">
    <location>
        <begin position="171"/>
        <end position="193"/>
    </location>
</feature>
<feature type="transmembrane region" description="Helical" evidence="6">
    <location>
        <begin position="543"/>
        <end position="560"/>
    </location>
</feature>
<keyword evidence="8" id="KW-1185">Reference proteome</keyword>
<feature type="transmembrane region" description="Helical" evidence="6">
    <location>
        <begin position="321"/>
        <end position="342"/>
    </location>
</feature>